<accession>A0ABQ7J9F9</accession>
<evidence type="ECO:0000313" key="1">
    <source>
        <dbReference type="EMBL" id="KAF8820643.1"/>
    </source>
</evidence>
<name>A0ABQ7J9F9_9APIC</name>
<comment type="caution">
    <text evidence="1">The sequence shown here is derived from an EMBL/GenBank/DDBJ whole genome shotgun (WGS) entry which is preliminary data.</text>
</comment>
<gene>
    <name evidence="1" type="ORF">IE077_002976</name>
</gene>
<dbReference type="Proteomes" id="UP000823046">
    <property type="component" value="Unassembled WGS sequence"/>
</dbReference>
<evidence type="ECO:0000313" key="2">
    <source>
        <dbReference type="Proteomes" id="UP000823046"/>
    </source>
</evidence>
<protein>
    <submittedName>
        <fullName evidence="1">Uncharacterized protein</fullName>
    </submittedName>
</protein>
<sequence length="202" mass="23519">MARNDTIDNEKKIVLRGTIGTPNRKRPRFYNILRPYFGKYKSPYRPKIRFGQQVYPWQTHIKRWPSLASLCIQHFASYCQKTFAEKNLYETLHPLPFRGVGCTVARTVRGCSSEENSLPSTETIPIQRHIIRSVWYKYRPFQGKITSDLFIKEICIRSNITPRGSMEGGWTIWPPEGSSPLRWRPSFPSLMDSTVFKTSLEG</sequence>
<reference evidence="1 2" key="1">
    <citation type="journal article" date="2020" name="bioRxiv">
        <title>Metabolic contributions of an alphaproteobacterial endosymbiont in the apicomplexan Cardiosporidium cionae.</title>
        <authorList>
            <person name="Hunter E.S."/>
            <person name="Paight C.J."/>
            <person name="Lane C.E."/>
        </authorList>
    </citation>
    <scope>NUCLEOTIDE SEQUENCE [LARGE SCALE GENOMIC DNA]</scope>
    <source>
        <strain evidence="1">ESH_2018</strain>
    </source>
</reference>
<proteinExistence type="predicted"/>
<keyword evidence="2" id="KW-1185">Reference proteome</keyword>
<dbReference type="EMBL" id="JADAQX010000337">
    <property type="protein sequence ID" value="KAF8820643.1"/>
    <property type="molecule type" value="Genomic_DNA"/>
</dbReference>
<organism evidence="1 2">
    <name type="scientific">Cardiosporidium cionae</name>
    <dbReference type="NCBI Taxonomy" id="476202"/>
    <lineage>
        <taxon>Eukaryota</taxon>
        <taxon>Sar</taxon>
        <taxon>Alveolata</taxon>
        <taxon>Apicomplexa</taxon>
        <taxon>Aconoidasida</taxon>
        <taxon>Nephromycida</taxon>
        <taxon>Cardiosporidium</taxon>
    </lineage>
</organism>